<reference evidence="2" key="1">
    <citation type="submission" date="2013-06" db="EMBL/GenBank/DDBJ databases">
        <authorList>
            <person name="Zhao Q."/>
        </authorList>
    </citation>
    <scope>NUCLEOTIDE SEQUENCE</scope>
    <source>
        <strain evidence="2">cv. W1943</strain>
    </source>
</reference>
<proteinExistence type="predicted"/>
<keyword evidence="2" id="KW-1185">Reference proteome</keyword>
<dbReference type="EnsemblPlants" id="ORUFI09G06280.1">
    <property type="protein sequence ID" value="ORUFI09G06280.1"/>
    <property type="gene ID" value="ORUFI09G06280"/>
</dbReference>
<accession>A0A0E0QPT3</accession>
<dbReference type="Gramene" id="ORUFI09G06280.1">
    <property type="protein sequence ID" value="ORUFI09G06280.1"/>
    <property type="gene ID" value="ORUFI09G06280"/>
</dbReference>
<organism evidence="1 2">
    <name type="scientific">Oryza rufipogon</name>
    <name type="common">Brownbeard rice</name>
    <name type="synonym">Asian wild rice</name>
    <dbReference type="NCBI Taxonomy" id="4529"/>
    <lineage>
        <taxon>Eukaryota</taxon>
        <taxon>Viridiplantae</taxon>
        <taxon>Streptophyta</taxon>
        <taxon>Embryophyta</taxon>
        <taxon>Tracheophyta</taxon>
        <taxon>Spermatophyta</taxon>
        <taxon>Magnoliopsida</taxon>
        <taxon>Liliopsida</taxon>
        <taxon>Poales</taxon>
        <taxon>Poaceae</taxon>
        <taxon>BOP clade</taxon>
        <taxon>Oryzoideae</taxon>
        <taxon>Oryzeae</taxon>
        <taxon>Oryzinae</taxon>
        <taxon>Oryza</taxon>
    </lineage>
</organism>
<dbReference type="Proteomes" id="UP000008022">
    <property type="component" value="Unassembled WGS sequence"/>
</dbReference>
<evidence type="ECO:0000313" key="2">
    <source>
        <dbReference type="Proteomes" id="UP000008022"/>
    </source>
</evidence>
<sequence>MAEGAELRRTAGSRPRGSGCVLLILRQTLSHQLTAMAINGGRRPRREFVVPQLQELYNLRSPCTIID</sequence>
<dbReference type="HOGENOM" id="CLU_2816962_0_0_1"/>
<name>A0A0E0QPT3_ORYRU</name>
<evidence type="ECO:0000313" key="1">
    <source>
        <dbReference type="EnsemblPlants" id="ORUFI09G06280.1"/>
    </source>
</evidence>
<dbReference type="AlphaFoldDB" id="A0A0E0QPT3"/>
<reference evidence="1" key="2">
    <citation type="submission" date="2015-06" db="UniProtKB">
        <authorList>
            <consortium name="EnsemblPlants"/>
        </authorList>
    </citation>
    <scope>IDENTIFICATION</scope>
</reference>
<protein>
    <submittedName>
        <fullName evidence="1">Uncharacterized protein</fullName>
    </submittedName>
</protein>